<gene>
    <name evidence="1" type="ORF">HRJ53_09535</name>
</gene>
<keyword evidence="2" id="KW-1185">Reference proteome</keyword>
<dbReference type="Proteomes" id="UP000567293">
    <property type="component" value="Unassembled WGS sequence"/>
</dbReference>
<proteinExistence type="predicted"/>
<reference evidence="1" key="1">
    <citation type="submission" date="2020-06" db="EMBL/GenBank/DDBJ databases">
        <title>Legume-microbial interactions unlock mineral nutrients during tropical forest succession.</title>
        <authorList>
            <person name="Epihov D.Z."/>
        </authorList>
    </citation>
    <scope>NUCLEOTIDE SEQUENCE [LARGE SCALE GENOMIC DNA]</scope>
    <source>
        <strain evidence="1">Pan2503</strain>
    </source>
</reference>
<evidence type="ECO:0000313" key="2">
    <source>
        <dbReference type="Proteomes" id="UP000567293"/>
    </source>
</evidence>
<accession>A0A7V8NQ18</accession>
<name>A0A7V8NQ18_9BACT</name>
<organism evidence="1 2">
    <name type="scientific">Candidatus Acidiferrum panamense</name>
    <dbReference type="NCBI Taxonomy" id="2741543"/>
    <lineage>
        <taxon>Bacteria</taxon>
        <taxon>Pseudomonadati</taxon>
        <taxon>Acidobacteriota</taxon>
        <taxon>Terriglobia</taxon>
        <taxon>Candidatus Acidiferrales</taxon>
        <taxon>Candidatus Acidiferrum</taxon>
    </lineage>
</organism>
<sequence>MSKRRRGSRGRFYNTIHLRGKDLERAEREADTQEERVLIFFLLRPGRYFTRDHILDYLNGPPISSVTRAMSNLADDGYILKVPPEEKPMAMGRFGKPIH</sequence>
<comment type="caution">
    <text evidence="1">The sequence shown here is derived from an EMBL/GenBank/DDBJ whole genome shotgun (WGS) entry which is preliminary data.</text>
</comment>
<protein>
    <submittedName>
        <fullName evidence="1">Uncharacterized protein</fullName>
    </submittedName>
</protein>
<dbReference type="EMBL" id="JACDQQ010000917">
    <property type="protein sequence ID" value="MBA0085227.1"/>
    <property type="molecule type" value="Genomic_DNA"/>
</dbReference>
<evidence type="ECO:0000313" key="1">
    <source>
        <dbReference type="EMBL" id="MBA0085227.1"/>
    </source>
</evidence>
<dbReference type="AlphaFoldDB" id="A0A7V8NQ18"/>
<feature type="non-terminal residue" evidence="1">
    <location>
        <position position="99"/>
    </location>
</feature>